<dbReference type="PRINTS" id="PR00146">
    <property type="entry name" value="DHPICSNTHASE"/>
</dbReference>
<dbReference type="InterPro" id="IPR013785">
    <property type="entry name" value="Aldolase_TIM"/>
</dbReference>
<dbReference type="EMBL" id="JANUBB010000009">
    <property type="protein sequence ID" value="MCS3952433.1"/>
    <property type="molecule type" value="Genomic_DNA"/>
</dbReference>
<dbReference type="PROSITE" id="PS00666">
    <property type="entry name" value="DHDPS_2"/>
    <property type="match status" value="1"/>
</dbReference>
<sequence>MPSPMAHDMLFRGVAPALVTPFTSDDDIDEAAFRRLIDAQIEGGVSALVVLGTTGENPTITEDERRRIVDAALDAADGRVPVIVGTGTNNTDESVAFSKAAVDAGADGLLVVGPYYNKPSQAGFAAHVETIAAAAEAPIILYNVPGRTSFNIAPETALHLAEEVPHVAGIKEASGDIEQIDDLLAHRPDGFGVYSGDDEMTLPLLAMGGDGAVSVISNALPGPFCELVAAGLDDDLATARDRHAELLPAMRACFLETNPVPIKDVCAALGWMEPHVRLPLTPMDERSPVRQRVLSAFDDLIDVTVA</sequence>
<evidence type="ECO:0000256" key="2">
    <source>
        <dbReference type="ARBA" id="ARBA00005120"/>
    </source>
</evidence>
<feature type="active site" description="Proton donor/acceptor" evidence="12 14">
    <location>
        <position position="142"/>
    </location>
</feature>
<evidence type="ECO:0000256" key="7">
    <source>
        <dbReference type="ARBA" id="ARBA00022915"/>
    </source>
</evidence>
<dbReference type="GO" id="GO:0019877">
    <property type="term" value="P:diaminopimelate biosynthetic process"/>
    <property type="evidence" value="ECO:0007669"/>
    <property type="project" value="UniProtKB-UniRule"/>
</dbReference>
<evidence type="ECO:0000256" key="1">
    <source>
        <dbReference type="ARBA" id="ARBA00003294"/>
    </source>
</evidence>
<dbReference type="PANTHER" id="PTHR12128">
    <property type="entry name" value="DIHYDRODIPICOLINATE SYNTHASE"/>
    <property type="match status" value="1"/>
</dbReference>
<keyword evidence="8 12" id="KW-0457">Lysine biosynthesis</keyword>
<dbReference type="SUPFAM" id="SSF51569">
    <property type="entry name" value="Aldolase"/>
    <property type="match status" value="1"/>
</dbReference>
<keyword evidence="5 12" id="KW-0963">Cytoplasm</keyword>
<keyword evidence="10 12" id="KW-0704">Schiff base</keyword>
<dbReference type="GO" id="GO:0008840">
    <property type="term" value="F:4-hydroxy-tetrahydrodipicolinate synthase activity"/>
    <property type="evidence" value="ECO:0007669"/>
    <property type="project" value="UniProtKB-UniRule"/>
</dbReference>
<comment type="pathway">
    <text evidence="2 12">Amino-acid biosynthesis; L-lysine biosynthesis via DAP pathway; (S)-tetrahydrodipicolinate from L-aspartate: step 3/4.</text>
</comment>
<evidence type="ECO:0000256" key="11">
    <source>
        <dbReference type="ARBA" id="ARBA00047836"/>
    </source>
</evidence>
<dbReference type="InterPro" id="IPR020625">
    <property type="entry name" value="Schiff_base-form_aldolases_AS"/>
</dbReference>
<dbReference type="GO" id="GO:0009089">
    <property type="term" value="P:lysine biosynthetic process via diaminopimelate"/>
    <property type="evidence" value="ECO:0007669"/>
    <property type="project" value="UniProtKB-UniRule"/>
</dbReference>
<evidence type="ECO:0000256" key="8">
    <source>
        <dbReference type="ARBA" id="ARBA00023154"/>
    </source>
</evidence>
<dbReference type="PIRSF" id="PIRSF001365">
    <property type="entry name" value="DHDPS"/>
    <property type="match status" value="1"/>
</dbReference>
<dbReference type="InterPro" id="IPR002220">
    <property type="entry name" value="DapA-like"/>
</dbReference>
<dbReference type="SMART" id="SM01130">
    <property type="entry name" value="DHDPS"/>
    <property type="match status" value="1"/>
</dbReference>
<proteinExistence type="inferred from homology"/>
<evidence type="ECO:0000313" key="16">
    <source>
        <dbReference type="EMBL" id="MCS3952433.1"/>
    </source>
</evidence>
<comment type="caution">
    <text evidence="16">The sequence shown here is derived from an EMBL/GenBank/DDBJ whole genome shotgun (WGS) entry which is preliminary data.</text>
</comment>
<dbReference type="InterPro" id="IPR020624">
    <property type="entry name" value="Schiff_base-form_aldolases_CS"/>
</dbReference>
<dbReference type="HAMAP" id="MF_00418">
    <property type="entry name" value="DapA"/>
    <property type="match status" value="1"/>
</dbReference>
<comment type="similarity">
    <text evidence="3 12 13">Belongs to the DapA family.</text>
</comment>
<feature type="site" description="Part of a proton relay during catalysis" evidence="12">
    <location>
        <position position="116"/>
    </location>
</feature>
<dbReference type="InterPro" id="IPR005263">
    <property type="entry name" value="DapA"/>
</dbReference>
<evidence type="ECO:0000256" key="14">
    <source>
        <dbReference type="PIRSR" id="PIRSR001365-1"/>
    </source>
</evidence>
<evidence type="ECO:0000256" key="4">
    <source>
        <dbReference type="ARBA" id="ARBA00012086"/>
    </source>
</evidence>
<feature type="site" description="Part of a proton relay during catalysis" evidence="12">
    <location>
        <position position="53"/>
    </location>
</feature>
<dbReference type="NCBIfam" id="TIGR00674">
    <property type="entry name" value="dapA"/>
    <property type="match status" value="1"/>
</dbReference>
<evidence type="ECO:0000256" key="5">
    <source>
        <dbReference type="ARBA" id="ARBA00022490"/>
    </source>
</evidence>
<gene>
    <name evidence="12" type="primary">dapA</name>
    <name evidence="16" type="ORF">GGP83_002400</name>
</gene>
<evidence type="ECO:0000256" key="12">
    <source>
        <dbReference type="HAMAP-Rule" id="MF_00418"/>
    </source>
</evidence>
<dbReference type="PANTHER" id="PTHR12128:SF66">
    <property type="entry name" value="4-HYDROXY-2-OXOGLUTARATE ALDOLASE, MITOCHONDRIAL"/>
    <property type="match status" value="1"/>
</dbReference>
<keyword evidence="9 12" id="KW-0456">Lyase</keyword>
<evidence type="ECO:0000256" key="10">
    <source>
        <dbReference type="ARBA" id="ARBA00023270"/>
    </source>
</evidence>
<evidence type="ECO:0000256" key="3">
    <source>
        <dbReference type="ARBA" id="ARBA00007592"/>
    </source>
</evidence>
<organism evidence="16 17">
    <name type="scientific">Salinibacter ruber</name>
    <dbReference type="NCBI Taxonomy" id="146919"/>
    <lineage>
        <taxon>Bacteria</taxon>
        <taxon>Pseudomonadati</taxon>
        <taxon>Rhodothermota</taxon>
        <taxon>Rhodothermia</taxon>
        <taxon>Rhodothermales</taxon>
        <taxon>Salinibacteraceae</taxon>
        <taxon>Salinibacter</taxon>
    </lineage>
</organism>
<dbReference type="GO" id="GO:0005829">
    <property type="term" value="C:cytosol"/>
    <property type="evidence" value="ECO:0007669"/>
    <property type="project" value="TreeGrafter"/>
</dbReference>
<comment type="subcellular location">
    <subcellularLocation>
        <location evidence="12">Cytoplasm</location>
    </subcellularLocation>
</comment>
<dbReference type="PROSITE" id="PS00665">
    <property type="entry name" value="DHDPS_1"/>
    <property type="match status" value="1"/>
</dbReference>
<dbReference type="Pfam" id="PF00701">
    <property type="entry name" value="DHDPS"/>
    <property type="match status" value="1"/>
</dbReference>
<feature type="binding site" evidence="12 15">
    <location>
        <position position="213"/>
    </location>
    <ligand>
        <name>pyruvate</name>
        <dbReference type="ChEBI" id="CHEBI:15361"/>
    </ligand>
</feature>
<accession>A0A9X2U9S7</accession>
<keyword evidence="6 12" id="KW-0028">Amino-acid biosynthesis</keyword>
<comment type="caution">
    <text evidence="12">Was originally thought to be a dihydrodipicolinate synthase (DHDPS), catalyzing the condensation of (S)-aspartate-beta-semialdehyde [(S)-ASA] and pyruvate to dihydrodipicolinate (DHDP). However, it was shown in E.coli that the product of the enzymatic reaction is not dihydrodipicolinate but in fact (4S)-4-hydroxy-2,3,4,5-tetrahydro-(2S)-dipicolinic acid (HTPA), and that the consecutive dehydration reaction leading to DHDP is not spontaneous but catalyzed by DapB.</text>
</comment>
<evidence type="ECO:0000313" key="17">
    <source>
        <dbReference type="Proteomes" id="UP001155010"/>
    </source>
</evidence>
<feature type="active site" description="Schiff-base intermediate with substrate" evidence="12 14">
    <location>
        <position position="171"/>
    </location>
</feature>
<feature type="binding site" evidence="12 15">
    <location>
        <position position="54"/>
    </location>
    <ligand>
        <name>pyruvate</name>
        <dbReference type="ChEBI" id="CHEBI:15361"/>
    </ligand>
</feature>
<evidence type="ECO:0000256" key="15">
    <source>
        <dbReference type="PIRSR" id="PIRSR001365-2"/>
    </source>
</evidence>
<keyword evidence="7 12" id="KW-0220">Diaminopimelate biosynthesis</keyword>
<reference evidence="16" key="1">
    <citation type="submission" date="2022-08" db="EMBL/GenBank/DDBJ databases">
        <title>Genomic Encyclopedia of Type Strains, Phase V (KMG-V): Genome sequencing to study the core and pangenomes of soil and plant-associated prokaryotes.</title>
        <authorList>
            <person name="Whitman W."/>
        </authorList>
    </citation>
    <scope>NUCLEOTIDE SEQUENCE</scope>
    <source>
        <strain evidence="16">SP2017</strain>
    </source>
</reference>
<evidence type="ECO:0000256" key="9">
    <source>
        <dbReference type="ARBA" id="ARBA00023239"/>
    </source>
</evidence>
<comment type="subunit">
    <text evidence="12">Homotetramer; dimer of dimers.</text>
</comment>
<evidence type="ECO:0000256" key="6">
    <source>
        <dbReference type="ARBA" id="ARBA00022605"/>
    </source>
</evidence>
<dbReference type="EC" id="4.3.3.7" evidence="4 12"/>
<evidence type="ECO:0000256" key="13">
    <source>
        <dbReference type="PIRNR" id="PIRNR001365"/>
    </source>
</evidence>
<dbReference type="Gene3D" id="3.20.20.70">
    <property type="entry name" value="Aldolase class I"/>
    <property type="match status" value="1"/>
</dbReference>
<comment type="catalytic activity">
    <reaction evidence="11 12">
        <text>L-aspartate 4-semialdehyde + pyruvate = (2S,4S)-4-hydroxy-2,3,4,5-tetrahydrodipicolinate + H2O + H(+)</text>
        <dbReference type="Rhea" id="RHEA:34171"/>
        <dbReference type="ChEBI" id="CHEBI:15361"/>
        <dbReference type="ChEBI" id="CHEBI:15377"/>
        <dbReference type="ChEBI" id="CHEBI:15378"/>
        <dbReference type="ChEBI" id="CHEBI:67139"/>
        <dbReference type="ChEBI" id="CHEBI:537519"/>
        <dbReference type="EC" id="4.3.3.7"/>
    </reaction>
</comment>
<dbReference type="Proteomes" id="UP001155010">
    <property type="component" value="Unassembled WGS sequence"/>
</dbReference>
<protein>
    <recommendedName>
        <fullName evidence="4 12">4-hydroxy-tetrahydrodipicolinate synthase</fullName>
        <shortName evidence="12">HTPA synthase</shortName>
        <ecNumber evidence="4 12">4.3.3.7</ecNumber>
    </recommendedName>
</protein>
<name>A0A9X2U9S7_9BACT</name>
<comment type="function">
    <text evidence="1 12">Catalyzes the condensation of (S)-aspartate-beta-semialdehyde [(S)-ASA] and pyruvate to 4-hydroxy-tetrahydrodipicolinate (HTPA).</text>
</comment>
<dbReference type="CDD" id="cd00950">
    <property type="entry name" value="DHDPS"/>
    <property type="match status" value="1"/>
</dbReference>
<dbReference type="AlphaFoldDB" id="A0A9X2U9S7"/>